<dbReference type="Proteomes" id="UP000295530">
    <property type="component" value="Unassembled WGS sequence"/>
</dbReference>
<dbReference type="CDD" id="cd01399">
    <property type="entry name" value="GlcN6P_deaminase"/>
    <property type="match status" value="1"/>
</dbReference>
<name>A0A4R6EEY8_SCAGO</name>
<dbReference type="SUPFAM" id="SSF100950">
    <property type="entry name" value="NagB/RpiA/CoA transferase-like"/>
    <property type="match status" value="1"/>
</dbReference>
<dbReference type="EMBL" id="SNVX01000012">
    <property type="protein sequence ID" value="TDN56059.1"/>
    <property type="molecule type" value="Genomic_DNA"/>
</dbReference>
<dbReference type="InterPro" id="IPR004547">
    <property type="entry name" value="Glucosamine6P_isomerase"/>
</dbReference>
<reference evidence="3 4" key="1">
    <citation type="submission" date="2019-03" db="EMBL/GenBank/DDBJ databases">
        <title>Genomic analyses of the natural microbiome of Caenorhabditis elegans.</title>
        <authorList>
            <person name="Samuel B."/>
        </authorList>
    </citation>
    <scope>NUCLEOTIDE SEQUENCE [LARGE SCALE GENOMIC DNA]</scope>
    <source>
        <strain evidence="3 4">BIGb0156</strain>
    </source>
</reference>
<dbReference type="GO" id="GO:0019262">
    <property type="term" value="P:N-acetylneuraminate catabolic process"/>
    <property type="evidence" value="ECO:0007669"/>
    <property type="project" value="TreeGrafter"/>
</dbReference>
<accession>A0A4R6EEY8</accession>
<organism evidence="3 4">
    <name type="scientific">Scandinavium goeteborgense</name>
    <dbReference type="NCBI Taxonomy" id="1851514"/>
    <lineage>
        <taxon>Bacteria</taxon>
        <taxon>Pseudomonadati</taxon>
        <taxon>Pseudomonadota</taxon>
        <taxon>Gammaproteobacteria</taxon>
        <taxon>Enterobacterales</taxon>
        <taxon>Enterobacteriaceae</taxon>
        <taxon>Scandinavium</taxon>
    </lineage>
</organism>
<dbReference type="GO" id="GO:0006046">
    <property type="term" value="P:N-acetylglucosamine catabolic process"/>
    <property type="evidence" value="ECO:0007669"/>
    <property type="project" value="TreeGrafter"/>
</dbReference>
<dbReference type="OrthoDB" id="9810967at2"/>
<proteinExistence type="predicted"/>
<dbReference type="GO" id="GO:0004342">
    <property type="term" value="F:glucosamine-6-phosphate deaminase activity"/>
    <property type="evidence" value="ECO:0007669"/>
    <property type="project" value="InterPro"/>
</dbReference>
<keyword evidence="1" id="KW-0378">Hydrolase</keyword>
<sequence>MKTLISPDYPQLCQAVAQNVIHCVNAKPDALICIAGGDTPLGVFAALVDAQNQGQVDFSRTQFLGLDEWLGLGQSDKGSCREMVWHHFFDKLTLREEQICFFDGLTANPQAECQRVDGYIEQHGPIDCIVLGIGMNGHIGFNEPGASLDNTCHVIDLDEVTQAVSVKYFDTPREVKQGISLGLKTILAAKNIVLMASGEKKAAIVAQTVNHPASRDIPSTLVKTVPQASLYVDNAAARAL</sequence>
<dbReference type="InterPro" id="IPR006148">
    <property type="entry name" value="Glc/Gal-6P_isomerase"/>
</dbReference>
<gene>
    <name evidence="3" type="ORF">EC847_112107</name>
</gene>
<evidence type="ECO:0000259" key="2">
    <source>
        <dbReference type="Pfam" id="PF01182"/>
    </source>
</evidence>
<dbReference type="Gene3D" id="3.40.50.1360">
    <property type="match status" value="1"/>
</dbReference>
<dbReference type="PANTHER" id="PTHR11280:SF5">
    <property type="entry name" value="GLUCOSAMINE-6-PHOSPHATE ISOMERASE"/>
    <property type="match status" value="1"/>
</dbReference>
<keyword evidence="3" id="KW-0413">Isomerase</keyword>
<comment type="caution">
    <text evidence="3">The sequence shown here is derived from an EMBL/GenBank/DDBJ whole genome shotgun (WGS) entry which is preliminary data.</text>
</comment>
<dbReference type="GO" id="GO:0042802">
    <property type="term" value="F:identical protein binding"/>
    <property type="evidence" value="ECO:0007669"/>
    <property type="project" value="TreeGrafter"/>
</dbReference>
<dbReference type="RefSeq" id="WP_133461840.1">
    <property type="nucleotide sequence ID" value="NZ_SNVX01000012.1"/>
</dbReference>
<evidence type="ECO:0000313" key="3">
    <source>
        <dbReference type="EMBL" id="TDN56059.1"/>
    </source>
</evidence>
<dbReference type="InterPro" id="IPR037171">
    <property type="entry name" value="NagB/RpiA_transferase-like"/>
</dbReference>
<protein>
    <submittedName>
        <fullName evidence="3">Glucosamine-6-phosphate isomerase</fullName>
    </submittedName>
</protein>
<feature type="domain" description="Glucosamine/galactosamine-6-phosphate isomerase" evidence="2">
    <location>
        <begin position="11"/>
        <end position="223"/>
    </location>
</feature>
<evidence type="ECO:0000256" key="1">
    <source>
        <dbReference type="ARBA" id="ARBA00022801"/>
    </source>
</evidence>
<dbReference type="GO" id="GO:0005737">
    <property type="term" value="C:cytoplasm"/>
    <property type="evidence" value="ECO:0007669"/>
    <property type="project" value="TreeGrafter"/>
</dbReference>
<dbReference type="GO" id="GO:0006043">
    <property type="term" value="P:glucosamine catabolic process"/>
    <property type="evidence" value="ECO:0007669"/>
    <property type="project" value="TreeGrafter"/>
</dbReference>
<dbReference type="GO" id="GO:0005975">
    <property type="term" value="P:carbohydrate metabolic process"/>
    <property type="evidence" value="ECO:0007669"/>
    <property type="project" value="InterPro"/>
</dbReference>
<dbReference type="GO" id="GO:0016853">
    <property type="term" value="F:isomerase activity"/>
    <property type="evidence" value="ECO:0007669"/>
    <property type="project" value="UniProtKB-KW"/>
</dbReference>
<evidence type="ECO:0000313" key="4">
    <source>
        <dbReference type="Proteomes" id="UP000295530"/>
    </source>
</evidence>
<dbReference type="Pfam" id="PF01182">
    <property type="entry name" value="Glucosamine_iso"/>
    <property type="match status" value="1"/>
</dbReference>
<dbReference type="AlphaFoldDB" id="A0A4R6EEY8"/>
<dbReference type="PANTHER" id="PTHR11280">
    <property type="entry name" value="GLUCOSAMINE-6-PHOSPHATE ISOMERASE"/>
    <property type="match status" value="1"/>
</dbReference>
<keyword evidence="4" id="KW-1185">Reference proteome</keyword>